<reference evidence="14 15" key="1">
    <citation type="journal article" date="2008" name="PLoS Genet.">
        <title>Genomic islands in the pathogenic filamentous fungus Aspergillus fumigatus.</title>
        <authorList>
            <person name="Fedorova N.D."/>
            <person name="Khaldi N."/>
            <person name="Joardar V.S."/>
            <person name="Maiti R."/>
            <person name="Amedeo P."/>
            <person name="Anderson M.J."/>
            <person name="Crabtree J."/>
            <person name="Silva J.C."/>
            <person name="Badger J.H."/>
            <person name="Albarraq A."/>
            <person name="Angiuoli S."/>
            <person name="Bussey H."/>
            <person name="Bowyer P."/>
            <person name="Cotty P.J."/>
            <person name="Dyer P.S."/>
            <person name="Egan A."/>
            <person name="Galens K."/>
            <person name="Fraser-Liggett C.M."/>
            <person name="Haas B.J."/>
            <person name="Inman J.M."/>
            <person name="Kent R."/>
            <person name="Lemieux S."/>
            <person name="Malavazi I."/>
            <person name="Orvis J."/>
            <person name="Roemer T."/>
            <person name="Ronning C.M."/>
            <person name="Sundaram J.P."/>
            <person name="Sutton G."/>
            <person name="Turner G."/>
            <person name="Venter J.C."/>
            <person name="White O.R."/>
            <person name="Whitty B.R."/>
            <person name="Youngman P."/>
            <person name="Wolfe K.H."/>
            <person name="Goldman G.H."/>
            <person name="Wortman J.R."/>
            <person name="Jiang B."/>
            <person name="Denning D.W."/>
            <person name="Nierman W.C."/>
        </authorList>
    </citation>
    <scope>NUCLEOTIDE SEQUENCE [LARGE SCALE GENOMIC DNA]</scope>
    <source>
        <strain evidence="15">ATCC 1007 / CBS 513.65 / DSM 816 / NCTC 3887 / NRRL 1</strain>
    </source>
</reference>
<evidence type="ECO:0000256" key="9">
    <source>
        <dbReference type="ARBA" id="ARBA00022989"/>
    </source>
</evidence>
<keyword evidence="11" id="KW-0325">Glycoprotein</keyword>
<dbReference type="RefSeq" id="XP_001268066.1">
    <property type="nucleotide sequence ID" value="XM_001268065.1"/>
</dbReference>
<evidence type="ECO:0000256" key="3">
    <source>
        <dbReference type="ARBA" id="ARBA00004586"/>
    </source>
</evidence>
<evidence type="ECO:0000256" key="6">
    <source>
        <dbReference type="ARBA" id="ARBA00022692"/>
    </source>
</evidence>
<dbReference type="PANTHER" id="PTHR28012">
    <property type="entry name" value="NUCLEAR FUSION PROTEIN KAR5"/>
    <property type="match status" value="1"/>
</dbReference>
<proteinExistence type="inferred from homology"/>
<evidence type="ECO:0000256" key="2">
    <source>
        <dbReference type="ARBA" id="ARBA00004126"/>
    </source>
</evidence>
<keyword evidence="15" id="KW-1185">Reference proteome</keyword>
<keyword evidence="12" id="KW-0539">Nucleus</keyword>
<organism evidence="14 15">
    <name type="scientific">Aspergillus clavatus (strain ATCC 1007 / CBS 513.65 / DSM 816 / NCTC 3887 / NRRL 1 / QM 1276 / 107)</name>
    <dbReference type="NCBI Taxonomy" id="344612"/>
    <lineage>
        <taxon>Eukaryota</taxon>
        <taxon>Fungi</taxon>
        <taxon>Dikarya</taxon>
        <taxon>Ascomycota</taxon>
        <taxon>Pezizomycotina</taxon>
        <taxon>Eurotiomycetes</taxon>
        <taxon>Eurotiomycetidae</taxon>
        <taxon>Eurotiales</taxon>
        <taxon>Aspergillaceae</taxon>
        <taxon>Aspergillus</taxon>
        <taxon>Aspergillus subgen. Fumigati</taxon>
    </lineage>
</organism>
<keyword evidence="10" id="KW-0472">Membrane</keyword>
<evidence type="ECO:0000256" key="8">
    <source>
        <dbReference type="ARBA" id="ARBA00022824"/>
    </source>
</evidence>
<evidence type="ECO:0000313" key="15">
    <source>
        <dbReference type="Proteomes" id="UP000006701"/>
    </source>
</evidence>
<name>A1CTK3_ASPCL</name>
<evidence type="ECO:0000256" key="4">
    <source>
        <dbReference type="ARBA" id="ARBA00010473"/>
    </source>
</evidence>
<dbReference type="OrthoDB" id="5311848at2759"/>
<keyword evidence="9" id="KW-1133">Transmembrane helix</keyword>
<dbReference type="PANTHER" id="PTHR28012:SF1">
    <property type="entry name" value="NUCLEAR FUSION PROTEIN KAR5"/>
    <property type="match status" value="1"/>
</dbReference>
<dbReference type="OMA" id="GREAQMV"/>
<dbReference type="VEuPathDB" id="FungiDB:ACLA_083350"/>
<sequence>MSKFLQHLENGASSVLTAVTSALARVQTEAMSLEKEMRNTTVEVGFLRQMLQALHDEALGREAQMVDLHQVHSENHHELAVSLQSRLDSLLQHEMARISQKVETVDSSLEWLSERLGLVLQKELKITERLRNFETSFDASQLKAESLHKVQLQQVEALQAQYMLQKHMENNFQISQALLDRATATAANLQAMIDETTTRYKQSPVVGSLFGPHSAWTVCSLLLSFMAALNPRLALAALFIGAIHFMMTRFY</sequence>
<keyword evidence="7" id="KW-0732">Signal</keyword>
<keyword evidence="5" id="KW-0415">Karyogamy</keyword>
<dbReference type="EMBL" id="DS027060">
    <property type="protein sequence ID" value="EAW06640.1"/>
    <property type="molecule type" value="Genomic_DNA"/>
</dbReference>
<evidence type="ECO:0000256" key="12">
    <source>
        <dbReference type="ARBA" id="ARBA00023242"/>
    </source>
</evidence>
<evidence type="ECO:0000313" key="14">
    <source>
        <dbReference type="EMBL" id="EAW06640.1"/>
    </source>
</evidence>
<protein>
    <recommendedName>
        <fullName evidence="16">Nuclear membrane fusion protein Kar5</fullName>
    </recommendedName>
</protein>
<dbReference type="GO" id="GO:0031965">
    <property type="term" value="C:nuclear membrane"/>
    <property type="evidence" value="ECO:0007669"/>
    <property type="project" value="UniProtKB-SubCell"/>
</dbReference>
<evidence type="ECO:0000256" key="5">
    <source>
        <dbReference type="ARBA" id="ARBA00022459"/>
    </source>
</evidence>
<gene>
    <name evidence="14" type="ORF">ACLA_083350</name>
</gene>
<dbReference type="GO" id="GO:0000742">
    <property type="term" value="P:karyogamy involved in conjugation with cellular fusion"/>
    <property type="evidence" value="ECO:0007669"/>
    <property type="project" value="InterPro"/>
</dbReference>
<accession>A1CTK3</accession>
<comment type="function">
    <text evidence="1">Required for nuclear membrane fusion during karyogamy.</text>
</comment>
<dbReference type="AlphaFoldDB" id="A1CTK3"/>
<dbReference type="InterPro" id="IPR007292">
    <property type="entry name" value="Nuclear_fusion_Kar5"/>
</dbReference>
<evidence type="ECO:0000256" key="10">
    <source>
        <dbReference type="ARBA" id="ARBA00023136"/>
    </source>
</evidence>
<feature type="coiled-coil region" evidence="13">
    <location>
        <begin position="16"/>
        <end position="43"/>
    </location>
</feature>
<keyword evidence="13" id="KW-0175">Coiled coil</keyword>
<comment type="subcellular location">
    <subcellularLocation>
        <location evidence="3">Endoplasmic reticulum membrane</location>
    </subcellularLocation>
    <subcellularLocation>
        <location evidence="2">Nucleus membrane</location>
    </subcellularLocation>
</comment>
<evidence type="ECO:0008006" key="16">
    <source>
        <dbReference type="Google" id="ProtNLM"/>
    </source>
</evidence>
<keyword evidence="8" id="KW-0256">Endoplasmic reticulum</keyword>
<evidence type="ECO:0000256" key="7">
    <source>
        <dbReference type="ARBA" id="ARBA00022729"/>
    </source>
</evidence>
<evidence type="ECO:0000256" key="11">
    <source>
        <dbReference type="ARBA" id="ARBA00023180"/>
    </source>
</evidence>
<dbReference type="GO" id="GO:0005789">
    <property type="term" value="C:endoplasmic reticulum membrane"/>
    <property type="evidence" value="ECO:0007669"/>
    <property type="project" value="UniProtKB-SubCell"/>
</dbReference>
<comment type="similarity">
    <text evidence="4">Belongs to the KAR5 family.</text>
</comment>
<dbReference type="HOGENOM" id="CLU_033545_0_0_1"/>
<dbReference type="eggNOG" id="ENOG502QVCQ">
    <property type="taxonomic scope" value="Eukaryota"/>
</dbReference>
<dbReference type="GeneID" id="4700484"/>
<keyword evidence="6" id="KW-0812">Transmembrane</keyword>
<evidence type="ECO:0000256" key="13">
    <source>
        <dbReference type="SAM" id="Coils"/>
    </source>
</evidence>
<dbReference type="GO" id="GO:0048288">
    <property type="term" value="P:nuclear membrane fusion involved in karyogamy"/>
    <property type="evidence" value="ECO:0007669"/>
    <property type="project" value="InterPro"/>
</dbReference>
<dbReference type="Proteomes" id="UP000006701">
    <property type="component" value="Unassembled WGS sequence"/>
</dbReference>
<evidence type="ECO:0000256" key="1">
    <source>
        <dbReference type="ARBA" id="ARBA00003389"/>
    </source>
</evidence>
<dbReference type="KEGG" id="act:ACLA_083350"/>